<evidence type="ECO:0000313" key="3">
    <source>
        <dbReference type="Proteomes" id="UP001642409"/>
    </source>
</evidence>
<organism evidence="1">
    <name type="scientific">Hexamita inflata</name>
    <dbReference type="NCBI Taxonomy" id="28002"/>
    <lineage>
        <taxon>Eukaryota</taxon>
        <taxon>Metamonada</taxon>
        <taxon>Diplomonadida</taxon>
        <taxon>Hexamitidae</taxon>
        <taxon>Hexamitinae</taxon>
        <taxon>Hexamita</taxon>
    </lineage>
</organism>
<protein>
    <submittedName>
        <fullName evidence="2">Hypothetical_protein</fullName>
    </submittedName>
</protein>
<dbReference type="EMBL" id="CAXDID020000240">
    <property type="protein sequence ID" value="CAL6062610.1"/>
    <property type="molecule type" value="Genomic_DNA"/>
</dbReference>
<dbReference type="AlphaFoldDB" id="A0AA86QWT2"/>
<dbReference type="Proteomes" id="UP001642409">
    <property type="component" value="Unassembled WGS sequence"/>
</dbReference>
<gene>
    <name evidence="2" type="ORF">HINF_LOCUS50270</name>
    <name evidence="1" type="ORF">HINF_LOCUS55144</name>
</gene>
<sequence>MGCTVTVESTIPIQLGWFQAAIENDLPKVRDLKRTCLFSYYNGLCALHYSIIYNSPDVFLELLQDESLLLTSSKSFILNKNFNSHMNIFQLAIISDNYKLSKVIIDYFLSLQEQHIATKFQSTFKWFKSNYQANCAPLLHHELFAFENKSEMIQFKSFEPETTNKRTEERHQNILVENSW</sequence>
<comment type="caution">
    <text evidence="1">The sequence shown here is derived from an EMBL/GenBank/DDBJ whole genome shotgun (WGS) entry which is preliminary data.</text>
</comment>
<keyword evidence="3" id="KW-1185">Reference proteome</keyword>
<proteinExistence type="predicted"/>
<evidence type="ECO:0000313" key="2">
    <source>
        <dbReference type="EMBL" id="CAL6062610.1"/>
    </source>
</evidence>
<name>A0AA86QWT2_9EUKA</name>
<accession>A0AA86QWT2</accession>
<reference evidence="2 3" key="2">
    <citation type="submission" date="2024-07" db="EMBL/GenBank/DDBJ databases">
        <authorList>
            <person name="Akdeniz Z."/>
        </authorList>
    </citation>
    <scope>NUCLEOTIDE SEQUENCE [LARGE SCALE GENOMIC DNA]</scope>
</reference>
<evidence type="ECO:0000313" key="1">
    <source>
        <dbReference type="EMBL" id="CAI9967499.1"/>
    </source>
</evidence>
<dbReference type="EMBL" id="CATOUU010001024">
    <property type="protein sequence ID" value="CAI9967499.1"/>
    <property type="molecule type" value="Genomic_DNA"/>
</dbReference>
<reference evidence="1" key="1">
    <citation type="submission" date="2023-06" db="EMBL/GenBank/DDBJ databases">
        <authorList>
            <person name="Kurt Z."/>
        </authorList>
    </citation>
    <scope>NUCLEOTIDE SEQUENCE</scope>
</reference>